<dbReference type="InterPro" id="IPR024570">
    <property type="entry name" value="Murein_transglycosylaseC_N"/>
</dbReference>
<dbReference type="InterPro" id="IPR000189">
    <property type="entry name" value="Transglyc_AS"/>
</dbReference>
<evidence type="ECO:0008006" key="4">
    <source>
        <dbReference type="Google" id="ProtNLM"/>
    </source>
</evidence>
<dbReference type="SUPFAM" id="SSF53955">
    <property type="entry name" value="Lysozyme-like"/>
    <property type="match status" value="1"/>
</dbReference>
<name>A0A381WDS9_9ZZZZ</name>
<feature type="non-terminal residue" evidence="3">
    <location>
        <position position="265"/>
    </location>
</feature>
<dbReference type="GO" id="GO:0016020">
    <property type="term" value="C:membrane"/>
    <property type="evidence" value="ECO:0007669"/>
    <property type="project" value="InterPro"/>
</dbReference>
<dbReference type="InterPro" id="IPR008258">
    <property type="entry name" value="Transglycosylase_SLT_dom_1"/>
</dbReference>
<dbReference type="PANTHER" id="PTHR37423:SF2">
    <property type="entry name" value="MEMBRANE-BOUND LYTIC MUREIN TRANSGLYCOSYLASE C"/>
    <property type="match status" value="1"/>
</dbReference>
<proteinExistence type="predicted"/>
<protein>
    <recommendedName>
        <fullName evidence="4">Transglycosylase SLT domain-containing protein</fullName>
    </recommendedName>
</protein>
<gene>
    <name evidence="3" type="ORF">METZ01_LOCUS103052</name>
</gene>
<feature type="domain" description="Transglycosylase SLT" evidence="1">
    <location>
        <begin position="182"/>
        <end position="261"/>
    </location>
</feature>
<accession>A0A381WDS9</accession>
<dbReference type="GO" id="GO:0008933">
    <property type="term" value="F:peptidoglycan lytic transglycosylase activity"/>
    <property type="evidence" value="ECO:0007669"/>
    <property type="project" value="InterPro"/>
</dbReference>
<dbReference type="EMBL" id="UINC01011365">
    <property type="protein sequence ID" value="SVA50198.1"/>
    <property type="molecule type" value="Genomic_DNA"/>
</dbReference>
<organism evidence="3">
    <name type="scientific">marine metagenome</name>
    <dbReference type="NCBI Taxonomy" id="408172"/>
    <lineage>
        <taxon>unclassified sequences</taxon>
        <taxon>metagenomes</taxon>
        <taxon>ecological metagenomes</taxon>
    </lineage>
</organism>
<sequence length="265" mass="30409">VQEENNYQAAVTEAFDGYLAEQAQLYQDFKDEVEQKWDEFKYSSSKTYVDYDSNLNARGSVDFENGVVEIEVIVDDDPQQSVADKKQLSDEKLQEKLTQVVTKKADDKQPLLKDQLQNKQGKKVTSGSAGSFAKEVIQDKEIKKEKFTAKDGKKRIKYTVQVQMQPDHVKTRANRFKREVLKQSKRFKIDPAVAFAIMQTESSFNPKARSHIPAYGLMQLVPKSGARDAFNHVYKKDRLLKDTYLYVPANNIELGCAYINKIRYA</sequence>
<evidence type="ECO:0000313" key="3">
    <source>
        <dbReference type="EMBL" id="SVA50198.1"/>
    </source>
</evidence>
<dbReference type="Pfam" id="PF11873">
    <property type="entry name" value="Mltc_N"/>
    <property type="match status" value="1"/>
</dbReference>
<feature type="domain" description="Murein transglycosylase-C N-terminal" evidence="2">
    <location>
        <begin position="24"/>
        <end position="174"/>
    </location>
</feature>
<dbReference type="PROSITE" id="PS00922">
    <property type="entry name" value="TRANSGLYCOSYLASE"/>
    <property type="match status" value="1"/>
</dbReference>
<reference evidence="3" key="1">
    <citation type="submission" date="2018-05" db="EMBL/GenBank/DDBJ databases">
        <authorList>
            <person name="Lanie J.A."/>
            <person name="Ng W.-L."/>
            <person name="Kazmierczak K.M."/>
            <person name="Andrzejewski T.M."/>
            <person name="Davidsen T.M."/>
            <person name="Wayne K.J."/>
            <person name="Tettelin H."/>
            <person name="Glass J.I."/>
            <person name="Rusch D."/>
            <person name="Podicherti R."/>
            <person name="Tsui H.-C.T."/>
            <person name="Winkler M.E."/>
        </authorList>
    </citation>
    <scope>NUCLEOTIDE SEQUENCE</scope>
</reference>
<dbReference type="PANTHER" id="PTHR37423">
    <property type="entry name" value="SOLUBLE LYTIC MUREIN TRANSGLYCOSYLASE-RELATED"/>
    <property type="match status" value="1"/>
</dbReference>
<evidence type="ECO:0000259" key="1">
    <source>
        <dbReference type="Pfam" id="PF01464"/>
    </source>
</evidence>
<dbReference type="Pfam" id="PF01464">
    <property type="entry name" value="SLT"/>
    <property type="match status" value="1"/>
</dbReference>
<evidence type="ECO:0000259" key="2">
    <source>
        <dbReference type="Pfam" id="PF11873"/>
    </source>
</evidence>
<dbReference type="Gene3D" id="1.10.530.10">
    <property type="match status" value="1"/>
</dbReference>
<dbReference type="AlphaFoldDB" id="A0A381WDS9"/>
<dbReference type="GO" id="GO:0000270">
    <property type="term" value="P:peptidoglycan metabolic process"/>
    <property type="evidence" value="ECO:0007669"/>
    <property type="project" value="InterPro"/>
</dbReference>
<dbReference type="InterPro" id="IPR023346">
    <property type="entry name" value="Lysozyme-like_dom_sf"/>
</dbReference>
<feature type="non-terminal residue" evidence="3">
    <location>
        <position position="1"/>
    </location>
</feature>